<dbReference type="Pfam" id="PF05154">
    <property type="entry name" value="TM2"/>
    <property type="match status" value="1"/>
</dbReference>
<feature type="transmembrane region" description="Helical" evidence="7">
    <location>
        <begin position="44"/>
        <end position="64"/>
    </location>
</feature>
<gene>
    <name evidence="9" type="ORF">FHS48_002088</name>
</gene>
<keyword evidence="6" id="KW-0325">Glycoprotein</keyword>
<dbReference type="EMBL" id="JACIIX010000007">
    <property type="protein sequence ID" value="MBB6210663.1"/>
    <property type="molecule type" value="Genomic_DNA"/>
</dbReference>
<evidence type="ECO:0000256" key="4">
    <source>
        <dbReference type="ARBA" id="ARBA00022989"/>
    </source>
</evidence>
<evidence type="ECO:0000256" key="3">
    <source>
        <dbReference type="ARBA" id="ARBA00022729"/>
    </source>
</evidence>
<name>A0A7X0DM46_NOVIT</name>
<evidence type="ECO:0000256" key="7">
    <source>
        <dbReference type="SAM" id="Phobius"/>
    </source>
</evidence>
<protein>
    <recommendedName>
        <fullName evidence="8">TM2 domain-containing protein</fullName>
    </recommendedName>
</protein>
<evidence type="ECO:0000313" key="9">
    <source>
        <dbReference type="EMBL" id="MBB6210663.1"/>
    </source>
</evidence>
<evidence type="ECO:0000256" key="2">
    <source>
        <dbReference type="ARBA" id="ARBA00022692"/>
    </source>
</evidence>
<evidence type="ECO:0000256" key="6">
    <source>
        <dbReference type="ARBA" id="ARBA00023180"/>
    </source>
</evidence>
<evidence type="ECO:0000259" key="8">
    <source>
        <dbReference type="Pfam" id="PF05154"/>
    </source>
</evidence>
<keyword evidence="5 7" id="KW-0472">Membrane</keyword>
<evidence type="ECO:0000256" key="1">
    <source>
        <dbReference type="ARBA" id="ARBA00004141"/>
    </source>
</evidence>
<proteinExistence type="predicted"/>
<organism evidence="9 10">
    <name type="scientific">Novispirillum itersonii</name>
    <name type="common">Aquaspirillum itersonii</name>
    <dbReference type="NCBI Taxonomy" id="189"/>
    <lineage>
        <taxon>Bacteria</taxon>
        <taxon>Pseudomonadati</taxon>
        <taxon>Pseudomonadota</taxon>
        <taxon>Alphaproteobacteria</taxon>
        <taxon>Rhodospirillales</taxon>
        <taxon>Novispirillaceae</taxon>
        <taxon>Novispirillum</taxon>
    </lineage>
</organism>
<dbReference type="Proteomes" id="UP000544872">
    <property type="component" value="Unassembled WGS sequence"/>
</dbReference>
<dbReference type="RefSeq" id="WP_184263494.1">
    <property type="nucleotide sequence ID" value="NZ_JACIIX010000007.1"/>
</dbReference>
<sequence length="106" mass="11072">MTDSTASLIFCSTCGDKMASTAAACPKCGAPNAAGAAGTSKKEWLPALLLCFFFGVLGFHRFYVGKVATGILQLLTFGGLGIWALIDLILILIGSFKDAEGLPLKR</sequence>
<comment type="caution">
    <text evidence="9">The sequence shown here is derived from an EMBL/GenBank/DDBJ whole genome shotgun (WGS) entry which is preliminary data.</text>
</comment>
<dbReference type="GO" id="GO:0016020">
    <property type="term" value="C:membrane"/>
    <property type="evidence" value="ECO:0007669"/>
    <property type="project" value="UniProtKB-SubCell"/>
</dbReference>
<dbReference type="InterPro" id="IPR050932">
    <property type="entry name" value="TM2D1-3-like"/>
</dbReference>
<reference evidence="9 10" key="1">
    <citation type="submission" date="2020-08" db="EMBL/GenBank/DDBJ databases">
        <title>Genomic Encyclopedia of Type Strains, Phase IV (KMG-IV): sequencing the most valuable type-strain genomes for metagenomic binning, comparative biology and taxonomic classification.</title>
        <authorList>
            <person name="Goeker M."/>
        </authorList>
    </citation>
    <scope>NUCLEOTIDE SEQUENCE [LARGE SCALE GENOMIC DNA]</scope>
    <source>
        <strain evidence="9 10">DSM 11590</strain>
    </source>
</reference>
<keyword evidence="3" id="KW-0732">Signal</keyword>
<dbReference type="PANTHER" id="PTHR21016">
    <property type="entry name" value="BETA-AMYLOID BINDING PROTEIN-RELATED"/>
    <property type="match status" value="1"/>
</dbReference>
<evidence type="ECO:0000256" key="5">
    <source>
        <dbReference type="ARBA" id="ARBA00023136"/>
    </source>
</evidence>
<evidence type="ECO:0000313" key="10">
    <source>
        <dbReference type="Proteomes" id="UP000544872"/>
    </source>
</evidence>
<keyword evidence="4 7" id="KW-1133">Transmembrane helix</keyword>
<feature type="transmembrane region" description="Helical" evidence="7">
    <location>
        <begin position="71"/>
        <end position="96"/>
    </location>
</feature>
<keyword evidence="10" id="KW-1185">Reference proteome</keyword>
<dbReference type="InterPro" id="IPR007829">
    <property type="entry name" value="TM2"/>
</dbReference>
<accession>A0A7X0DM46</accession>
<feature type="domain" description="TM2" evidence="8">
    <location>
        <begin position="41"/>
        <end position="89"/>
    </location>
</feature>
<keyword evidence="2 7" id="KW-0812">Transmembrane</keyword>
<dbReference type="AlphaFoldDB" id="A0A7X0DM46"/>
<comment type="subcellular location">
    <subcellularLocation>
        <location evidence="1">Membrane</location>
        <topology evidence="1">Multi-pass membrane protein</topology>
    </subcellularLocation>
</comment>
<dbReference type="PANTHER" id="PTHR21016:SF7">
    <property type="entry name" value="TM2 DOMAIN-CONTAINING PROTEIN 3"/>
    <property type="match status" value="1"/>
</dbReference>